<name>A0A5P2XCG0_STRST</name>
<dbReference type="InterPro" id="IPR029068">
    <property type="entry name" value="Glyas_Bleomycin-R_OHBP_Dase"/>
</dbReference>
<sequence length="253" mass="26144">MTVRDAPWPEGTPCWVEVQVDDPVRTSGFYGRLFGWTFLDHGEEYDHYLTARLDGRNVADIGPRPPGAERGGPSAWLVCLAVADADAVAGRIERAGGRLLVAPNDVGTHGRFAVAEDPAGAVFAIWQADEYPGAQVAGVAGAAVRHHCLSRDVDAAAAFYAAVFGHTVVPGPGAGEVALRLDGREVASVAEAVGGVASHWRVAFGVVDVDAAAAAVVGLGGAVREGPYASLRGRGALVADAQGTLFEILEGKP</sequence>
<dbReference type="PANTHER" id="PTHR33993:SF10">
    <property type="entry name" value="CONSERVED PROTEIN"/>
    <property type="match status" value="1"/>
</dbReference>
<dbReference type="PANTHER" id="PTHR33993">
    <property type="entry name" value="GLYOXALASE-RELATED"/>
    <property type="match status" value="1"/>
</dbReference>
<dbReference type="Proteomes" id="UP000549009">
    <property type="component" value="Unassembled WGS sequence"/>
</dbReference>
<dbReference type="EMBL" id="CP023690">
    <property type="protein sequence ID" value="QEV62131.1"/>
    <property type="molecule type" value="Genomic_DNA"/>
</dbReference>
<reference evidence="3 4" key="1">
    <citation type="submission" date="2017-09" db="EMBL/GenBank/DDBJ databases">
        <authorList>
            <person name="Lee N."/>
            <person name="Cho B.-K."/>
        </authorList>
    </citation>
    <scope>NUCLEOTIDE SEQUENCE [LARGE SCALE GENOMIC DNA]</scope>
    <source>
        <strain evidence="3 4">ATCC 27465</strain>
    </source>
</reference>
<protein>
    <submittedName>
        <fullName evidence="3">VOC family protein</fullName>
    </submittedName>
</protein>
<dbReference type="Pfam" id="PF18029">
    <property type="entry name" value="Glyoxalase_6"/>
    <property type="match status" value="1"/>
</dbReference>
<dbReference type="Pfam" id="PF00903">
    <property type="entry name" value="Glyoxalase"/>
    <property type="match status" value="1"/>
</dbReference>
<accession>A0A5P2XCG0</accession>
<proteinExistence type="predicted"/>
<evidence type="ECO:0000313" key="2">
    <source>
        <dbReference type="EMBL" id="MBB5104530.1"/>
    </source>
</evidence>
<dbReference type="AlphaFoldDB" id="A0A5P2XCG0"/>
<dbReference type="Proteomes" id="UP000326505">
    <property type="component" value="Chromosome"/>
</dbReference>
<dbReference type="InterPro" id="IPR041581">
    <property type="entry name" value="Glyoxalase_6"/>
</dbReference>
<dbReference type="InterPro" id="IPR004360">
    <property type="entry name" value="Glyas_Fos-R_dOase_dom"/>
</dbReference>
<dbReference type="EMBL" id="JACHJD010000005">
    <property type="protein sequence ID" value="MBB5104530.1"/>
    <property type="molecule type" value="Genomic_DNA"/>
</dbReference>
<dbReference type="OrthoDB" id="9793039at2"/>
<reference evidence="2 5" key="2">
    <citation type="submission" date="2020-08" db="EMBL/GenBank/DDBJ databases">
        <title>Genomic Encyclopedia of Type Strains, Phase III (KMG-III): the genomes of soil and plant-associated and newly described type strains.</title>
        <authorList>
            <person name="Whitman W."/>
        </authorList>
    </citation>
    <scope>NUCLEOTIDE SEQUENCE [LARGE SCALE GENOMIC DNA]</scope>
    <source>
        <strain evidence="2 5">CECT 3146</strain>
    </source>
</reference>
<dbReference type="InterPro" id="IPR052164">
    <property type="entry name" value="Anthracycline_SecMetBiosynth"/>
</dbReference>
<organism evidence="3 4">
    <name type="scientific">Streptomyces spectabilis</name>
    <dbReference type="NCBI Taxonomy" id="68270"/>
    <lineage>
        <taxon>Bacteria</taxon>
        <taxon>Bacillati</taxon>
        <taxon>Actinomycetota</taxon>
        <taxon>Actinomycetes</taxon>
        <taxon>Kitasatosporales</taxon>
        <taxon>Streptomycetaceae</taxon>
        <taxon>Streptomyces</taxon>
    </lineage>
</organism>
<evidence type="ECO:0000313" key="5">
    <source>
        <dbReference type="Proteomes" id="UP000549009"/>
    </source>
</evidence>
<dbReference type="SUPFAM" id="SSF54593">
    <property type="entry name" value="Glyoxalase/Bleomycin resistance protein/Dihydroxybiphenyl dioxygenase"/>
    <property type="match status" value="2"/>
</dbReference>
<dbReference type="KEGG" id="sspb:CP982_28300"/>
<feature type="domain" description="VOC" evidence="1">
    <location>
        <begin position="12"/>
        <end position="128"/>
    </location>
</feature>
<evidence type="ECO:0000313" key="3">
    <source>
        <dbReference type="EMBL" id="QEV62131.1"/>
    </source>
</evidence>
<dbReference type="RefSeq" id="WP_150513047.1">
    <property type="nucleotide sequence ID" value="NZ_BMSQ01000001.1"/>
</dbReference>
<dbReference type="PROSITE" id="PS51819">
    <property type="entry name" value="VOC"/>
    <property type="match status" value="2"/>
</dbReference>
<dbReference type="InterPro" id="IPR037523">
    <property type="entry name" value="VOC_core"/>
</dbReference>
<evidence type="ECO:0000313" key="4">
    <source>
        <dbReference type="Proteomes" id="UP000326505"/>
    </source>
</evidence>
<dbReference type="CDD" id="cd07247">
    <property type="entry name" value="SgaA_N_like"/>
    <property type="match status" value="1"/>
</dbReference>
<feature type="domain" description="VOC" evidence="1">
    <location>
        <begin position="138"/>
        <end position="251"/>
    </location>
</feature>
<dbReference type="Gene3D" id="3.10.180.10">
    <property type="entry name" value="2,3-Dihydroxybiphenyl 1,2-Dioxygenase, domain 1"/>
    <property type="match status" value="2"/>
</dbReference>
<gene>
    <name evidence="3" type="ORF">CP982_28300</name>
    <name evidence="2" type="ORF">FHS40_003614</name>
</gene>
<keyword evidence="5" id="KW-1185">Reference proteome</keyword>
<evidence type="ECO:0000259" key="1">
    <source>
        <dbReference type="PROSITE" id="PS51819"/>
    </source>
</evidence>